<feature type="transmembrane region" description="Helical" evidence="7">
    <location>
        <begin position="12"/>
        <end position="29"/>
    </location>
</feature>
<dbReference type="Pfam" id="PF02769">
    <property type="entry name" value="AIRS_C"/>
    <property type="match status" value="1"/>
</dbReference>
<organism evidence="10 11">
    <name type="scientific">Streptococcus ictaluri 707-05</name>
    <dbReference type="NCBI Taxonomy" id="764299"/>
    <lineage>
        <taxon>Bacteria</taxon>
        <taxon>Bacillati</taxon>
        <taxon>Bacillota</taxon>
        <taxon>Bacilli</taxon>
        <taxon>Lactobacillales</taxon>
        <taxon>Streptococcaceae</taxon>
        <taxon>Streptococcus</taxon>
    </lineage>
</organism>
<keyword evidence="11" id="KW-1185">Reference proteome</keyword>
<dbReference type="PANTHER" id="PTHR10099">
    <property type="entry name" value="PHOSPHORIBOSYLFORMYLGLYCINAMIDINE SYNTHASE"/>
    <property type="match status" value="1"/>
</dbReference>
<dbReference type="SUPFAM" id="SSF56042">
    <property type="entry name" value="PurM C-terminal domain-like"/>
    <property type="match status" value="2"/>
</dbReference>
<dbReference type="AlphaFoldDB" id="G5K5C9"/>
<dbReference type="InterPro" id="IPR036676">
    <property type="entry name" value="PurM-like_C_sf"/>
</dbReference>
<sequence>MGVASTEIKILVGYLFFCCFLVGFGILEMDKRIFVEKKADFQVKAQSLLKELSQNLQLKTLSHLRMIQVYDVFNLEEALFEAAQEHIFSEQVTDELLSEERLFSELEEAVFFAIEALPGQFDQRAASSQEALLLLGSSSDVSVLTAQLYLVNKDINQSELEAIKGYLLNPVDSRFKDVTVGIARHTLSESERRIPTLDIFNTYVAEDFARYKTEQGLAMEVENLLFIQGYFKSIGRVPTETELKVLDTYWSDHCRHTTFETELKAIDFSESKFQKQLQATYDKYIAMRNELGRSDKPQTLMDMATIFGRYERANGRLDDMEVSDEINACSVEIEVDVNGVKEPWLLMFKNETHNHPTEIEPFGGAATCIGGAIRDPLSGRSYVYQAMRISGAGDITMPIAETRKGKLPQQVISKTAAHGYSSYGNQIGLATTYVKEYFHPGFVAKRMELGAVVGAAPKENVVREKPVAGDVVILLGGKTGRDGVGGATGSSKVQTVESVETAGAEVQKGNAIEERKIQRLFRNSHVTRLIKKSNDFGAGGVCVAIGELADGLEIDLDEIPLKYQGLNGTEIAISESQERMAVVVRPEDADLFIAECAKENIEAVTVAQVTEKPNLVMTWNGQTIVDIERFFLDTNGVRVVVDAKVVDSALEAFEQKTTSIETLEKDTIALLSDLNHTSQKGLQTIFDSSVGRSTVNHPIGGRYQLTPTESSVQKLPVQDGVTNTASVMAQGYHPYLAEWSPYHGAAYAVIEATARLAATGSKWSQARFSYQEYFQRMDKMAERFGQPVAALLGSIEAQVQLGLPSIGGKDSMSGTFEELTVPPTLVAFGVTTADVNKVLSPEFKEACDFIYYLPGQLISETIDFDLITSNLKTLSLIQDNYQISSASALKYGGLLEGLSLATFGNHIGAVVDIPELSTSLSAQLGGFLITSKEEIPEAIKIGQTSSDFNLVVNGISLSGDTLLKAFEGTLEDIYPTVFEQTQTLEEVPSVMSNDLIKSNETIDKPVVYIPVFPGTNSEYDSAKAFEQAGALVNMIPFVTLDEKAIEESVSTMVANIAKANIIFFAGGFSAADEPDGSAKFIVNILLNNKVRAAIDAFIEKGGLIIGICNGFQALVKSGLLPYGNFAEAAATSPTLFYNDANQHVAKMVETRIANTNSPWLAGVQVGDIHAIPVSHGEGKFVVTEAEFCQLRDNGQIFSQYVDFDGKPSMDSRFNPNGSLHAIEGIISSNGQIIGKMGHSERFEAGLFQNIPGQKDQGLFASAVAYFTGK</sequence>
<dbReference type="InterPro" id="IPR041609">
    <property type="entry name" value="PurL_linker"/>
</dbReference>
<dbReference type="Gene3D" id="3.40.50.880">
    <property type="match status" value="1"/>
</dbReference>
<keyword evidence="1" id="KW-0436">Ligase</keyword>
<dbReference type="GO" id="GO:0004642">
    <property type="term" value="F:phosphoribosylformylglycinamidine synthase activity"/>
    <property type="evidence" value="ECO:0007669"/>
    <property type="project" value="TreeGrafter"/>
</dbReference>
<evidence type="ECO:0000256" key="3">
    <source>
        <dbReference type="ARBA" id="ARBA00022741"/>
    </source>
</evidence>
<keyword evidence="5" id="KW-0067">ATP-binding</keyword>
<accession>G5K5C9</accession>
<keyword evidence="2" id="KW-0479">Metal-binding</keyword>
<dbReference type="InterPro" id="IPR029062">
    <property type="entry name" value="Class_I_gatase-like"/>
</dbReference>
<keyword evidence="4" id="KW-0658">Purine biosynthesis</keyword>
<dbReference type="FunFam" id="3.30.1330.10:FF:000019">
    <property type="entry name" value="Phosphoribosylformylglycinamidine synthase"/>
    <property type="match status" value="1"/>
</dbReference>
<dbReference type="GO" id="GO:0005524">
    <property type="term" value="F:ATP binding"/>
    <property type="evidence" value="ECO:0007669"/>
    <property type="project" value="UniProtKB-KW"/>
</dbReference>
<keyword evidence="3" id="KW-0547">Nucleotide-binding</keyword>
<dbReference type="Gene3D" id="3.30.1330.10">
    <property type="entry name" value="PurM-like, N-terminal domain"/>
    <property type="match status" value="2"/>
</dbReference>
<dbReference type="FunFam" id="3.40.50.880:FF:000070">
    <property type="entry name" value="Phosphoribosylformylglycinamidine synthase"/>
    <property type="match status" value="1"/>
</dbReference>
<dbReference type="NCBIfam" id="TIGR01857">
    <property type="entry name" value="FGAM-synthase"/>
    <property type="match status" value="1"/>
</dbReference>
<dbReference type="SUPFAM" id="SSF52317">
    <property type="entry name" value="Class I glutamine amidotransferase-like"/>
    <property type="match status" value="1"/>
</dbReference>
<keyword evidence="7" id="KW-0812">Transmembrane</keyword>
<feature type="domain" description="PurM-like C-terminal" evidence="8">
    <location>
        <begin position="468"/>
        <end position="619"/>
    </location>
</feature>
<protein>
    <submittedName>
        <fullName evidence="10">Phosphoribosylformylglycinamidine synthase</fullName>
    </submittedName>
</protein>
<evidence type="ECO:0000256" key="5">
    <source>
        <dbReference type="ARBA" id="ARBA00022840"/>
    </source>
</evidence>
<evidence type="ECO:0000256" key="1">
    <source>
        <dbReference type="ARBA" id="ARBA00022598"/>
    </source>
</evidence>
<evidence type="ECO:0000313" key="11">
    <source>
        <dbReference type="Proteomes" id="UP000003330"/>
    </source>
</evidence>
<dbReference type="Pfam" id="PF18072">
    <property type="entry name" value="FGAR-AT_linker"/>
    <property type="match status" value="1"/>
</dbReference>
<dbReference type="eggNOG" id="COG0047">
    <property type="taxonomic scope" value="Bacteria"/>
</dbReference>
<dbReference type="Proteomes" id="UP000003330">
    <property type="component" value="Unassembled WGS sequence"/>
</dbReference>
<dbReference type="SMART" id="SM01211">
    <property type="entry name" value="GATase_5"/>
    <property type="match status" value="1"/>
</dbReference>
<dbReference type="CDD" id="cd02203">
    <property type="entry name" value="PurL_repeat1"/>
    <property type="match status" value="1"/>
</dbReference>
<dbReference type="EMBL" id="AEUX02000007">
    <property type="protein sequence ID" value="EHI69306.1"/>
    <property type="molecule type" value="Genomic_DNA"/>
</dbReference>
<evidence type="ECO:0000259" key="8">
    <source>
        <dbReference type="Pfam" id="PF02769"/>
    </source>
</evidence>
<dbReference type="SUPFAM" id="SSF55326">
    <property type="entry name" value="PurM N-terminal domain-like"/>
    <property type="match status" value="2"/>
</dbReference>
<dbReference type="InterPro" id="IPR010918">
    <property type="entry name" value="PurM-like_C_dom"/>
</dbReference>
<gene>
    <name evidence="10" type="ORF">STRIC_2044</name>
</gene>
<comment type="caution">
    <text evidence="10">The sequence shown here is derived from an EMBL/GenBank/DDBJ whole genome shotgun (WGS) entry which is preliminary data.</text>
</comment>
<evidence type="ECO:0000256" key="2">
    <source>
        <dbReference type="ARBA" id="ARBA00022723"/>
    </source>
</evidence>
<keyword evidence="6" id="KW-0460">Magnesium</keyword>
<dbReference type="eggNOG" id="COG0046">
    <property type="taxonomic scope" value="Bacteria"/>
</dbReference>
<dbReference type="GO" id="GO:0006164">
    <property type="term" value="P:purine nucleotide biosynthetic process"/>
    <property type="evidence" value="ECO:0007669"/>
    <property type="project" value="UniProtKB-KW"/>
</dbReference>
<dbReference type="STRING" id="764299.STRIC_2044"/>
<name>G5K5C9_9STRE</name>
<feature type="domain" description="Phosphoribosylformylglycinamidine synthase linker" evidence="9">
    <location>
        <begin position="210"/>
        <end position="256"/>
    </location>
</feature>
<keyword evidence="7" id="KW-1133">Transmembrane helix</keyword>
<dbReference type="InterPro" id="IPR010141">
    <property type="entry name" value="FGAM_synthase"/>
</dbReference>
<evidence type="ECO:0000256" key="7">
    <source>
        <dbReference type="SAM" id="Phobius"/>
    </source>
</evidence>
<evidence type="ECO:0000256" key="6">
    <source>
        <dbReference type="ARBA" id="ARBA00022842"/>
    </source>
</evidence>
<dbReference type="FunFam" id="3.90.650.10:FF:000020">
    <property type="entry name" value="Phosphoribosylformylglycinamidine synthase"/>
    <property type="match status" value="1"/>
</dbReference>
<evidence type="ECO:0000256" key="4">
    <source>
        <dbReference type="ARBA" id="ARBA00022755"/>
    </source>
</evidence>
<evidence type="ECO:0000259" key="9">
    <source>
        <dbReference type="Pfam" id="PF18072"/>
    </source>
</evidence>
<keyword evidence="7" id="KW-0472">Membrane</keyword>
<dbReference type="GO" id="GO:0005737">
    <property type="term" value="C:cytoplasm"/>
    <property type="evidence" value="ECO:0007669"/>
    <property type="project" value="TreeGrafter"/>
</dbReference>
<dbReference type="PANTHER" id="PTHR10099:SF1">
    <property type="entry name" value="PHOSPHORIBOSYLFORMYLGLYCINAMIDINE SYNTHASE"/>
    <property type="match status" value="1"/>
</dbReference>
<dbReference type="Gene3D" id="3.90.650.10">
    <property type="entry name" value="PurM-like C-terminal domain"/>
    <property type="match status" value="1"/>
</dbReference>
<dbReference type="Pfam" id="PF13507">
    <property type="entry name" value="GATase_5"/>
    <property type="match status" value="1"/>
</dbReference>
<evidence type="ECO:0000313" key="10">
    <source>
        <dbReference type="EMBL" id="EHI69306.1"/>
    </source>
</evidence>
<dbReference type="CDD" id="cd02204">
    <property type="entry name" value="PurL_repeat2"/>
    <property type="match status" value="1"/>
</dbReference>
<reference evidence="10 11" key="1">
    <citation type="journal article" date="2014" name="Int. J. Syst. Evol. Microbiol.">
        <title>Phylogenomics and the dynamic genome evolution of the genus Streptococcus.</title>
        <authorList>
            <consortium name="The Broad Institute Genome Sequencing Platform"/>
            <person name="Richards V.P."/>
            <person name="Palmer S.R."/>
            <person name="Pavinski Bitar P.D."/>
            <person name="Qin X."/>
            <person name="Weinstock G.M."/>
            <person name="Highlander S.K."/>
            <person name="Town C.D."/>
            <person name="Burne R.A."/>
            <person name="Stanhope M.J."/>
        </authorList>
    </citation>
    <scope>NUCLEOTIDE SEQUENCE [LARGE SCALE GENOMIC DNA]</scope>
    <source>
        <strain evidence="10 11">707-05</strain>
    </source>
</reference>
<proteinExistence type="predicted"/>
<dbReference type="InterPro" id="IPR036921">
    <property type="entry name" value="PurM-like_N_sf"/>
</dbReference>
<dbReference type="FunFam" id="3.30.1330.10:FF:000013">
    <property type="entry name" value="Phosphoribosylformylglycinamidine synthase"/>
    <property type="match status" value="1"/>
</dbReference>
<dbReference type="GO" id="GO:0046872">
    <property type="term" value="F:metal ion binding"/>
    <property type="evidence" value="ECO:0007669"/>
    <property type="project" value="UniProtKB-KW"/>
</dbReference>